<dbReference type="PANTHER" id="PTHR33784:SF49">
    <property type="entry name" value="F-BOX PROTEIN"/>
    <property type="match status" value="1"/>
</dbReference>
<gene>
    <name evidence="2" type="ORF">LSALG_LOCUS16961</name>
</gene>
<dbReference type="Pfam" id="PF23310">
    <property type="entry name" value="TPR_27"/>
    <property type="match status" value="1"/>
</dbReference>
<dbReference type="InterPro" id="IPR001810">
    <property type="entry name" value="F-box_dom"/>
</dbReference>
<proteinExistence type="predicted"/>
<name>A0AA35YNA5_LACSI</name>
<protein>
    <recommendedName>
        <fullName evidence="1">F-box domain-containing protein</fullName>
    </recommendedName>
</protein>
<dbReference type="Proteomes" id="UP001177003">
    <property type="component" value="Chromosome 3"/>
</dbReference>
<evidence type="ECO:0000259" key="1">
    <source>
        <dbReference type="PROSITE" id="PS50181"/>
    </source>
</evidence>
<dbReference type="InterPro" id="IPR036047">
    <property type="entry name" value="F-box-like_dom_sf"/>
</dbReference>
<evidence type="ECO:0000313" key="3">
    <source>
        <dbReference type="Proteomes" id="UP001177003"/>
    </source>
</evidence>
<accession>A0AA35YNA5</accession>
<dbReference type="InterPro" id="IPR040338">
    <property type="entry name" value="At1g67623-like"/>
</dbReference>
<dbReference type="PROSITE" id="PS50181">
    <property type="entry name" value="FBOX"/>
    <property type="match status" value="1"/>
</dbReference>
<dbReference type="SUPFAM" id="SSF81383">
    <property type="entry name" value="F-box domain"/>
    <property type="match status" value="1"/>
</dbReference>
<dbReference type="InterPro" id="IPR057136">
    <property type="entry name" value="At2g35280_TPR_dom"/>
</dbReference>
<dbReference type="Gene3D" id="3.40.50.300">
    <property type="entry name" value="P-loop containing nucleotide triphosphate hydrolases"/>
    <property type="match status" value="1"/>
</dbReference>
<organism evidence="2 3">
    <name type="scientific">Lactuca saligna</name>
    <name type="common">Willowleaf lettuce</name>
    <dbReference type="NCBI Taxonomy" id="75948"/>
    <lineage>
        <taxon>Eukaryota</taxon>
        <taxon>Viridiplantae</taxon>
        <taxon>Streptophyta</taxon>
        <taxon>Embryophyta</taxon>
        <taxon>Tracheophyta</taxon>
        <taxon>Spermatophyta</taxon>
        <taxon>Magnoliopsida</taxon>
        <taxon>eudicotyledons</taxon>
        <taxon>Gunneridae</taxon>
        <taxon>Pentapetalae</taxon>
        <taxon>asterids</taxon>
        <taxon>campanulids</taxon>
        <taxon>Asterales</taxon>
        <taxon>Asteraceae</taxon>
        <taxon>Cichorioideae</taxon>
        <taxon>Cichorieae</taxon>
        <taxon>Lactucinae</taxon>
        <taxon>Lactuca</taxon>
    </lineage>
</organism>
<dbReference type="PANTHER" id="PTHR33784">
    <property type="entry name" value="OS05G0482100 PROTEIN"/>
    <property type="match status" value="1"/>
</dbReference>
<reference evidence="2" key="1">
    <citation type="submission" date="2023-04" db="EMBL/GenBank/DDBJ databases">
        <authorList>
            <person name="Vijverberg K."/>
            <person name="Xiong W."/>
            <person name="Schranz E."/>
        </authorList>
    </citation>
    <scope>NUCLEOTIDE SEQUENCE</scope>
</reference>
<evidence type="ECO:0000313" key="2">
    <source>
        <dbReference type="EMBL" id="CAI9277008.1"/>
    </source>
</evidence>
<dbReference type="EMBL" id="OX465079">
    <property type="protein sequence ID" value="CAI9277008.1"/>
    <property type="molecule type" value="Genomic_DNA"/>
</dbReference>
<feature type="domain" description="F-box" evidence="1">
    <location>
        <begin position="15"/>
        <end position="64"/>
    </location>
</feature>
<dbReference type="InterPro" id="IPR027417">
    <property type="entry name" value="P-loop_NTPase"/>
</dbReference>
<keyword evidence="3" id="KW-1185">Reference proteome</keyword>
<dbReference type="AlphaFoldDB" id="A0AA35YNA5"/>
<sequence length="261" mass="30302">MDVSTSSKIQSRNQWKSLTHMPFEVMEKIIVDLAKISVVEAIRMKSVCKFFNEAGKTDEVYKHMELDGLRFCGWSDQKHAVVKKRIEMRNPNILFRNGLDECFDYHNFDLGLTLLRQAAYEDHLEAIYLLGMVYISRVHHQCDEVPNDGEYTGVVDSAKDLLRAVDVVLRLTTNNITFQCEDLRHSVKGGLTIGYEEDEDRQRYCTVSRWNDNFVFLLSNWNQTPDLQAMDRAHSLGQTKDVIVYKLISIVQQTKYYLFVG</sequence>